<sequence>MPEVRVTGGSLFERIREAAKPSVRRKPEEALLRSIQSNLRNVLNTRSGSCYGSPELGISDLNDESLASQNIRNATARMIRECIRRYEPRVSCVMVTTGTQDEYAPLELRFHIVAYVGFCDTRNILEFDILLDNHQHWSVEVQ</sequence>
<reference evidence="3" key="1">
    <citation type="submission" date="2017-12" db="EMBL/GenBank/DDBJ databases">
        <title>FDA dAtabase for Regulatory Grade micrObial Sequences (FDA-ARGOS): Supporting development and validation of Infectious Disease Dx tests.</title>
        <authorList>
            <person name="Sichtig H."/>
            <person name="Tallon L."/>
            <person name="Sadzewicz L."/>
            <person name="Sengamalay N."/>
            <person name="Nagaraj S."/>
            <person name="Vavikolanu K."/>
            <person name="Aluvathingal J."/>
            <person name="Nadendla S."/>
            <person name="Pirone D.C."/>
            <person name="Hoffman M."/>
            <person name="Muruvanda T."/>
            <person name="Allard M."/>
            <person name="Evans P."/>
        </authorList>
    </citation>
    <scope>NUCLEOTIDE SEQUENCE [LARGE SCALE GENOMIC DNA]</scope>
    <source>
        <strain evidence="3">FDAARGOS_55</strain>
    </source>
</reference>
<dbReference type="PANTHER" id="PTHR38595">
    <property type="entry name" value="CYTOPLASMIC PROTEIN-RELATED"/>
    <property type="match status" value="1"/>
</dbReference>
<evidence type="ECO:0000259" key="1">
    <source>
        <dbReference type="Pfam" id="PF04965"/>
    </source>
</evidence>
<dbReference type="STRING" id="523831.SEHO0A_00266"/>
<organism evidence="2 3">
    <name type="scientific">Salmonella enterica subsp. houtenae serovar 50:g,z51:-</name>
    <dbReference type="NCBI Taxonomy" id="1173947"/>
    <lineage>
        <taxon>Bacteria</taxon>
        <taxon>Pseudomonadati</taxon>
        <taxon>Pseudomonadota</taxon>
        <taxon>Gammaproteobacteria</taxon>
        <taxon>Enterobacterales</taxon>
        <taxon>Enterobacteriaceae</taxon>
        <taxon>Salmonella</taxon>
    </lineage>
</organism>
<dbReference type="InterPro" id="IPR053176">
    <property type="entry name" value="T6SS_TssE1-like"/>
</dbReference>
<dbReference type="Gene3D" id="3.10.450.40">
    <property type="match status" value="1"/>
</dbReference>
<dbReference type="NCBIfam" id="TIGR03357">
    <property type="entry name" value="VI_zyme"/>
    <property type="match status" value="1"/>
</dbReference>
<comment type="caution">
    <text evidence="2">The sequence shown here is derived from an EMBL/GenBank/DDBJ whole genome shotgun (WGS) entry which is preliminary data.</text>
</comment>
<name>A0A1J6ZDP9_SALHO</name>
<dbReference type="Proteomes" id="UP000236163">
    <property type="component" value="Unassembled WGS sequence"/>
</dbReference>
<dbReference type="InterPro" id="IPR007048">
    <property type="entry name" value="IraD/Gp25-like"/>
</dbReference>
<dbReference type="SUPFAM" id="SSF160719">
    <property type="entry name" value="gpW/gp25-like"/>
    <property type="match status" value="1"/>
</dbReference>
<evidence type="ECO:0000313" key="2">
    <source>
        <dbReference type="EMBL" id="PNO31993.1"/>
    </source>
</evidence>
<dbReference type="InterPro" id="IPR017737">
    <property type="entry name" value="TssE1-like"/>
</dbReference>
<dbReference type="EMBL" id="JWSP02000004">
    <property type="protein sequence ID" value="PNO31993.1"/>
    <property type="molecule type" value="Genomic_DNA"/>
</dbReference>
<gene>
    <name evidence="2" type="ORF">RK55_001400</name>
</gene>
<feature type="domain" description="IraD/Gp25-like" evidence="1">
    <location>
        <begin position="31"/>
        <end position="114"/>
    </location>
</feature>
<accession>A0A1J6ZDP9</accession>
<dbReference type="Pfam" id="PF04965">
    <property type="entry name" value="GPW_gp25"/>
    <property type="match status" value="1"/>
</dbReference>
<protein>
    <submittedName>
        <fullName evidence="2">Type VI secretion system baseplate subunit TssE</fullName>
    </submittedName>
</protein>
<evidence type="ECO:0000313" key="3">
    <source>
        <dbReference type="Proteomes" id="UP000236163"/>
    </source>
</evidence>
<dbReference type="PANTHER" id="PTHR38595:SF2">
    <property type="entry name" value="TYPE VI SECRETION SYSTEM BASEPLATE SUBUNIT TSSE"/>
    <property type="match status" value="1"/>
</dbReference>
<dbReference type="AlphaFoldDB" id="A0A1J6ZDP9"/>
<proteinExistence type="predicted"/>